<dbReference type="Proteomes" id="UP000075324">
    <property type="component" value="Unassembled WGS sequence"/>
</dbReference>
<evidence type="ECO:0000256" key="5">
    <source>
        <dbReference type="ARBA" id="ARBA00022989"/>
    </source>
</evidence>
<evidence type="ECO:0000259" key="8">
    <source>
        <dbReference type="PROSITE" id="PS50850"/>
    </source>
</evidence>
<dbReference type="PANTHER" id="PTHR43124:SF3">
    <property type="entry name" value="CHLORAMPHENICOL EFFLUX PUMP RV0191"/>
    <property type="match status" value="1"/>
</dbReference>
<dbReference type="SUPFAM" id="SSF103473">
    <property type="entry name" value="MFS general substrate transporter"/>
    <property type="match status" value="1"/>
</dbReference>
<evidence type="ECO:0000256" key="2">
    <source>
        <dbReference type="ARBA" id="ARBA00022448"/>
    </source>
</evidence>
<keyword evidence="2" id="KW-0813">Transport</keyword>
<dbReference type="PROSITE" id="PS00216">
    <property type="entry name" value="SUGAR_TRANSPORT_1"/>
    <property type="match status" value="1"/>
</dbReference>
<feature type="transmembrane region" description="Helical" evidence="7">
    <location>
        <begin position="12"/>
        <end position="33"/>
    </location>
</feature>
<organism evidence="9 10">
    <name type="scientific">Parageobacillus toebii</name>
    <dbReference type="NCBI Taxonomy" id="153151"/>
    <lineage>
        <taxon>Bacteria</taxon>
        <taxon>Bacillati</taxon>
        <taxon>Bacillota</taxon>
        <taxon>Bacilli</taxon>
        <taxon>Bacillales</taxon>
        <taxon>Anoxybacillaceae</taxon>
        <taxon>Parageobacillus</taxon>
    </lineage>
</organism>
<dbReference type="AlphaFoldDB" id="A0A150N8T4"/>
<accession>A0A150N8T4</accession>
<dbReference type="InterPro" id="IPR011701">
    <property type="entry name" value="MFS"/>
</dbReference>
<keyword evidence="6 7" id="KW-0472">Membrane</keyword>
<dbReference type="PROSITE" id="PS50850">
    <property type="entry name" value="MFS"/>
    <property type="match status" value="1"/>
</dbReference>
<protein>
    <recommendedName>
        <fullName evidence="8">Major facilitator superfamily (MFS) profile domain-containing protein</fullName>
    </recommendedName>
</protein>
<evidence type="ECO:0000313" key="10">
    <source>
        <dbReference type="Proteomes" id="UP000075324"/>
    </source>
</evidence>
<dbReference type="InterPro" id="IPR005829">
    <property type="entry name" value="Sugar_transporter_CS"/>
</dbReference>
<evidence type="ECO:0000256" key="1">
    <source>
        <dbReference type="ARBA" id="ARBA00004651"/>
    </source>
</evidence>
<name>A0A150N8T4_9BACL</name>
<dbReference type="Gene3D" id="1.20.1250.20">
    <property type="entry name" value="MFS general substrate transporter like domains"/>
    <property type="match status" value="1"/>
</dbReference>
<evidence type="ECO:0000313" key="9">
    <source>
        <dbReference type="EMBL" id="KYD33105.1"/>
    </source>
</evidence>
<reference evidence="9 10" key="1">
    <citation type="submission" date="2016-01" db="EMBL/GenBank/DDBJ databases">
        <title>Draft Genome Sequences of Seven Thermophilic Sporeformers Isolated from Foods.</title>
        <authorList>
            <person name="Berendsen E.M."/>
            <person name="Wells-Bennik M.H."/>
            <person name="Krawcyk A.O."/>
            <person name="De Jong A."/>
            <person name="Holsappel S."/>
            <person name="Eijlander R.T."/>
            <person name="Kuipers O.P."/>
        </authorList>
    </citation>
    <scope>NUCLEOTIDE SEQUENCE [LARGE SCALE GENOMIC DNA]</scope>
    <source>
        <strain evidence="9 10">B4110</strain>
    </source>
</reference>
<keyword evidence="5 7" id="KW-1133">Transmembrane helix</keyword>
<evidence type="ECO:0000256" key="7">
    <source>
        <dbReference type="SAM" id="Phobius"/>
    </source>
</evidence>
<dbReference type="PATRIC" id="fig|153151.4.peg.9"/>
<dbReference type="InterPro" id="IPR050189">
    <property type="entry name" value="MFS_Efflux_Transporters"/>
</dbReference>
<keyword evidence="4 7" id="KW-0812">Transmembrane</keyword>
<dbReference type="GO" id="GO:0005886">
    <property type="term" value="C:plasma membrane"/>
    <property type="evidence" value="ECO:0007669"/>
    <property type="project" value="UniProtKB-SubCell"/>
</dbReference>
<feature type="transmembrane region" description="Helical" evidence="7">
    <location>
        <begin position="39"/>
        <end position="64"/>
    </location>
</feature>
<gene>
    <name evidence="9" type="ORF">B4110_1830</name>
</gene>
<evidence type="ECO:0000256" key="6">
    <source>
        <dbReference type="ARBA" id="ARBA00023136"/>
    </source>
</evidence>
<dbReference type="InterPro" id="IPR020846">
    <property type="entry name" value="MFS_dom"/>
</dbReference>
<dbReference type="Pfam" id="PF07690">
    <property type="entry name" value="MFS_1"/>
    <property type="match status" value="1"/>
</dbReference>
<proteinExistence type="predicted"/>
<evidence type="ECO:0000256" key="4">
    <source>
        <dbReference type="ARBA" id="ARBA00022692"/>
    </source>
</evidence>
<feature type="domain" description="Major facilitator superfamily (MFS) profile" evidence="8">
    <location>
        <begin position="10"/>
        <end position="98"/>
    </location>
</feature>
<dbReference type="GO" id="GO:0022857">
    <property type="term" value="F:transmembrane transporter activity"/>
    <property type="evidence" value="ECO:0007669"/>
    <property type="project" value="InterPro"/>
</dbReference>
<sequence>MQLLFKKRGAMLILMFNLLLIFIGIGLIIPIMSTFIEQLGISGGTVGLLVAVFSLTQFLFSPVAGRMADAVGRKKLIVSGMLLFAFSEWQFGYVACRR</sequence>
<comment type="caution">
    <text evidence="9">The sequence shown here is derived from an EMBL/GenBank/DDBJ whole genome shotgun (WGS) entry which is preliminary data.</text>
</comment>
<feature type="transmembrane region" description="Helical" evidence="7">
    <location>
        <begin position="76"/>
        <end position="95"/>
    </location>
</feature>
<dbReference type="EMBL" id="LQYW01000001">
    <property type="protein sequence ID" value="KYD33105.1"/>
    <property type="molecule type" value="Genomic_DNA"/>
</dbReference>
<dbReference type="PANTHER" id="PTHR43124">
    <property type="entry name" value="PURINE EFFLUX PUMP PBUE"/>
    <property type="match status" value="1"/>
</dbReference>
<evidence type="ECO:0000256" key="3">
    <source>
        <dbReference type="ARBA" id="ARBA00022475"/>
    </source>
</evidence>
<comment type="subcellular location">
    <subcellularLocation>
        <location evidence="1">Cell membrane</location>
        <topology evidence="1">Multi-pass membrane protein</topology>
    </subcellularLocation>
</comment>
<dbReference type="InterPro" id="IPR036259">
    <property type="entry name" value="MFS_trans_sf"/>
</dbReference>
<keyword evidence="3" id="KW-1003">Cell membrane</keyword>